<feature type="transmembrane region" description="Helical" evidence="1">
    <location>
        <begin position="65"/>
        <end position="83"/>
    </location>
</feature>
<name>A0ABT0N3G3_9GAMM</name>
<evidence type="ECO:0000256" key="1">
    <source>
        <dbReference type="SAM" id="Phobius"/>
    </source>
</evidence>
<gene>
    <name evidence="2" type="ORF">L2725_02405</name>
</gene>
<keyword evidence="1" id="KW-0472">Membrane</keyword>
<organism evidence="2 3">
    <name type="scientific">Shewanella corallii</name>
    <dbReference type="NCBI Taxonomy" id="560080"/>
    <lineage>
        <taxon>Bacteria</taxon>
        <taxon>Pseudomonadati</taxon>
        <taxon>Pseudomonadota</taxon>
        <taxon>Gammaproteobacteria</taxon>
        <taxon>Alteromonadales</taxon>
        <taxon>Shewanellaceae</taxon>
        <taxon>Shewanella</taxon>
    </lineage>
</organism>
<protein>
    <recommendedName>
        <fullName evidence="4">Inner membrane protein</fullName>
    </recommendedName>
</protein>
<proteinExistence type="predicted"/>
<keyword evidence="1" id="KW-1133">Transmembrane helix</keyword>
<keyword evidence="3" id="KW-1185">Reference proteome</keyword>
<comment type="caution">
    <text evidence="2">The sequence shown here is derived from an EMBL/GenBank/DDBJ whole genome shotgun (WGS) entry which is preliminary data.</text>
</comment>
<feature type="transmembrane region" description="Helical" evidence="1">
    <location>
        <begin position="103"/>
        <end position="124"/>
    </location>
</feature>
<feature type="transmembrane region" description="Helical" evidence="1">
    <location>
        <begin position="7"/>
        <end position="25"/>
    </location>
</feature>
<accession>A0ABT0N3G3</accession>
<evidence type="ECO:0000313" key="3">
    <source>
        <dbReference type="Proteomes" id="UP001202831"/>
    </source>
</evidence>
<evidence type="ECO:0000313" key="2">
    <source>
        <dbReference type="EMBL" id="MCL2912640.1"/>
    </source>
</evidence>
<dbReference type="Proteomes" id="UP001202831">
    <property type="component" value="Unassembled WGS sequence"/>
</dbReference>
<feature type="transmembrane region" description="Helical" evidence="1">
    <location>
        <begin position="31"/>
        <end position="53"/>
    </location>
</feature>
<dbReference type="EMBL" id="JAKIKT010000001">
    <property type="protein sequence ID" value="MCL2912640.1"/>
    <property type="molecule type" value="Genomic_DNA"/>
</dbReference>
<reference evidence="2 3" key="1">
    <citation type="submission" date="2022-01" db="EMBL/GenBank/DDBJ databases">
        <title>Whole genome-based taxonomy of the Shewanellaceae.</title>
        <authorList>
            <person name="Martin-Rodriguez A.J."/>
        </authorList>
    </citation>
    <scope>NUCLEOTIDE SEQUENCE [LARGE SCALE GENOMIC DNA]</scope>
    <source>
        <strain evidence="2 3">DSM 21332</strain>
    </source>
</reference>
<evidence type="ECO:0008006" key="4">
    <source>
        <dbReference type="Google" id="ProtNLM"/>
    </source>
</evidence>
<sequence length="137" mass="15062">MTNRSKSFLIGLLCGYSLFGTVVLIRGELLLLWPLPGGMPLGNLIAAATFIALPALSSLLANNRLVIRLSTITCIVATLWLPISIWLAGNIHLNFSGDMGHHWQTATMVFGSWELMLIIAAWITGRIEKYKARKAEL</sequence>
<keyword evidence="1" id="KW-0812">Transmembrane</keyword>
<dbReference type="RefSeq" id="WP_249247460.1">
    <property type="nucleotide sequence ID" value="NZ_JAKIKT010000001.1"/>
</dbReference>